<dbReference type="Proteomes" id="UP000824469">
    <property type="component" value="Unassembled WGS sequence"/>
</dbReference>
<proteinExistence type="predicted"/>
<dbReference type="EMBL" id="JAHRHJ020000006">
    <property type="protein sequence ID" value="KAH9311881.1"/>
    <property type="molecule type" value="Genomic_DNA"/>
</dbReference>
<evidence type="ECO:0000313" key="1">
    <source>
        <dbReference type="EMBL" id="KAH9311881.1"/>
    </source>
</evidence>
<gene>
    <name evidence="1" type="ORF">KI387_026916</name>
</gene>
<evidence type="ECO:0000313" key="2">
    <source>
        <dbReference type="Proteomes" id="UP000824469"/>
    </source>
</evidence>
<protein>
    <submittedName>
        <fullName evidence="1">Uncharacterized protein</fullName>
    </submittedName>
</protein>
<feature type="non-terminal residue" evidence="1">
    <location>
        <position position="1"/>
    </location>
</feature>
<reference evidence="1 2" key="1">
    <citation type="journal article" date="2021" name="Nat. Plants">
        <title>The Taxus genome provides insights into paclitaxel biosynthesis.</title>
        <authorList>
            <person name="Xiong X."/>
            <person name="Gou J."/>
            <person name="Liao Q."/>
            <person name="Li Y."/>
            <person name="Zhou Q."/>
            <person name="Bi G."/>
            <person name="Li C."/>
            <person name="Du R."/>
            <person name="Wang X."/>
            <person name="Sun T."/>
            <person name="Guo L."/>
            <person name="Liang H."/>
            <person name="Lu P."/>
            <person name="Wu Y."/>
            <person name="Zhang Z."/>
            <person name="Ro D.K."/>
            <person name="Shang Y."/>
            <person name="Huang S."/>
            <person name="Yan J."/>
        </authorList>
    </citation>
    <scope>NUCLEOTIDE SEQUENCE [LARGE SCALE GENOMIC DNA]</scope>
    <source>
        <strain evidence="1">Ta-2019</strain>
    </source>
</reference>
<feature type="non-terminal residue" evidence="1">
    <location>
        <position position="260"/>
    </location>
</feature>
<organism evidence="1 2">
    <name type="scientific">Taxus chinensis</name>
    <name type="common">Chinese yew</name>
    <name type="synonym">Taxus wallichiana var. chinensis</name>
    <dbReference type="NCBI Taxonomy" id="29808"/>
    <lineage>
        <taxon>Eukaryota</taxon>
        <taxon>Viridiplantae</taxon>
        <taxon>Streptophyta</taxon>
        <taxon>Embryophyta</taxon>
        <taxon>Tracheophyta</taxon>
        <taxon>Spermatophyta</taxon>
        <taxon>Pinopsida</taxon>
        <taxon>Pinidae</taxon>
        <taxon>Conifers II</taxon>
        <taxon>Cupressales</taxon>
        <taxon>Taxaceae</taxon>
        <taxon>Taxus</taxon>
    </lineage>
</organism>
<sequence>SNFELDFDDTNHIASGVKVDEQAHEEKANDKEHTSEVDKVFEQEDCSGHQLHERHSEVWQIKVFPKDISSDFLLFAHNLMMLGGSPKLLTISPSKGKHDGVLEAPERWRKSIFQRADNNHQIGEFMRGAKEGMKIPEDKLLTVTLHEGIFEWASWGLIKAHADFYSSPYDEGTTTWSSYYEDDHTHGLCLVICCRVELMAEYIGEDFFECSAAWCSGGARPLRALCGLVCLTQELIAPRLLKQINAKHRQTRVANNELAR</sequence>
<comment type="caution">
    <text evidence="1">The sequence shown here is derived from an EMBL/GenBank/DDBJ whole genome shotgun (WGS) entry which is preliminary data.</text>
</comment>
<keyword evidence="2" id="KW-1185">Reference proteome</keyword>
<dbReference type="AlphaFoldDB" id="A0AA38FWP6"/>
<name>A0AA38FWP6_TAXCH</name>
<accession>A0AA38FWP6</accession>